<keyword evidence="2" id="KW-1133">Transmembrane helix</keyword>
<gene>
    <name evidence="3" type="ORF">DFR67_10410</name>
</gene>
<evidence type="ECO:0000313" key="4">
    <source>
        <dbReference type="Proteomes" id="UP000247591"/>
    </source>
</evidence>
<dbReference type="AlphaFoldDB" id="A0A318RNN9"/>
<feature type="region of interest" description="Disordered" evidence="1">
    <location>
        <begin position="69"/>
        <end position="174"/>
    </location>
</feature>
<keyword evidence="2" id="KW-0812">Transmembrane</keyword>
<evidence type="ECO:0000256" key="1">
    <source>
        <dbReference type="SAM" id="MobiDB-lite"/>
    </source>
</evidence>
<name>A0A318RNN9_WILLI</name>
<feature type="region of interest" description="Disordered" evidence="1">
    <location>
        <begin position="229"/>
        <end position="359"/>
    </location>
</feature>
<feature type="region of interest" description="Disordered" evidence="1">
    <location>
        <begin position="437"/>
        <end position="480"/>
    </location>
</feature>
<protein>
    <submittedName>
        <fullName evidence="3">Uncharacterized protein</fullName>
    </submittedName>
</protein>
<comment type="caution">
    <text evidence="3">The sequence shown here is derived from an EMBL/GenBank/DDBJ whole genome shotgun (WGS) entry which is preliminary data.</text>
</comment>
<feature type="compositionally biased region" description="Low complexity" evidence="1">
    <location>
        <begin position="332"/>
        <end position="341"/>
    </location>
</feature>
<feature type="compositionally biased region" description="Low complexity" evidence="1">
    <location>
        <begin position="260"/>
        <end position="273"/>
    </location>
</feature>
<evidence type="ECO:0000313" key="3">
    <source>
        <dbReference type="EMBL" id="PYE18432.1"/>
    </source>
</evidence>
<feature type="compositionally biased region" description="Polar residues" evidence="1">
    <location>
        <begin position="437"/>
        <end position="449"/>
    </location>
</feature>
<sequence>MARAGAGQGMQGGSGRRWTAGVLAAVTAAGATAVVWAGLLIGGAGPAQADALCDQLRAQYGPGWPCVSVPPPQTVTPPSVGEAPGAPQIGGSGPQAGAGGLNPGPGNGTPIVPVPGGDGGNGGGGTQLPAAPNTPGQPGLTTAPAQAPTVPPATDTTSAVQAPPGTPSDGLKINTPDAVTRQHVEQVEQFSPADPSDGDDSENPLAACVVGGAAALTAAHPRAGQVARRSLGGLSGGGSTLSAGPASSAGRMSRSGVRLASAPAPGSGPGAAATAVLPKTPSAPESGVMTEPPDTSVANPPTSGPEGGGNDPGTSNLGEGGGPGEGQGNQGTGAPSGEPAVPVAPVPVAPIEPEEPSDDEDIEATPIFFLVDDTLAALVVAGFFAVILAAIMAEYGYQWMRDHPDQLPGMVEDRLPGGISAGLDKIRDAINSWFSDNDPGNSGAVSSANEPPPHGITGRTKHGDEQINGRDGGRGVKDEAVNDAVTSPVAPPIREVDHQGRVSWVYEGKDAKVVLNPTGKVVTAIPKNSNAVRNPQ</sequence>
<proteinExistence type="predicted"/>
<feature type="transmembrane region" description="Helical" evidence="2">
    <location>
        <begin position="375"/>
        <end position="397"/>
    </location>
</feature>
<evidence type="ECO:0000256" key="2">
    <source>
        <dbReference type="SAM" id="Phobius"/>
    </source>
</evidence>
<dbReference type="Proteomes" id="UP000247591">
    <property type="component" value="Unassembled WGS sequence"/>
</dbReference>
<feature type="compositionally biased region" description="Gly residues" evidence="1">
    <location>
        <begin position="318"/>
        <end position="331"/>
    </location>
</feature>
<feature type="compositionally biased region" description="Gly residues" evidence="1">
    <location>
        <begin position="116"/>
        <end position="126"/>
    </location>
</feature>
<feature type="compositionally biased region" description="Low complexity" evidence="1">
    <location>
        <begin position="240"/>
        <end position="250"/>
    </location>
</feature>
<feature type="compositionally biased region" description="Basic and acidic residues" evidence="1">
    <location>
        <begin position="461"/>
        <end position="480"/>
    </location>
</feature>
<organism evidence="3 4">
    <name type="scientific">Williamsia limnetica</name>
    <dbReference type="NCBI Taxonomy" id="882452"/>
    <lineage>
        <taxon>Bacteria</taxon>
        <taxon>Bacillati</taxon>
        <taxon>Actinomycetota</taxon>
        <taxon>Actinomycetes</taxon>
        <taxon>Mycobacteriales</taxon>
        <taxon>Nocardiaceae</taxon>
        <taxon>Williamsia</taxon>
    </lineage>
</organism>
<feature type="compositionally biased region" description="Low complexity" evidence="1">
    <location>
        <begin position="76"/>
        <end position="87"/>
    </location>
</feature>
<accession>A0A318RNN9</accession>
<reference evidence="3 4" key="1">
    <citation type="submission" date="2018-06" db="EMBL/GenBank/DDBJ databases">
        <title>Genomic Encyclopedia of Type Strains, Phase IV (KMG-IV): sequencing the most valuable type-strain genomes for metagenomic binning, comparative biology and taxonomic classification.</title>
        <authorList>
            <person name="Goeker M."/>
        </authorList>
    </citation>
    <scope>NUCLEOTIDE SEQUENCE [LARGE SCALE GENOMIC DNA]</scope>
    <source>
        <strain evidence="3 4">DSM 45521</strain>
    </source>
</reference>
<dbReference type="EMBL" id="QJSP01000004">
    <property type="protein sequence ID" value="PYE18432.1"/>
    <property type="molecule type" value="Genomic_DNA"/>
</dbReference>
<feature type="compositionally biased region" description="Gly residues" evidence="1">
    <location>
        <begin position="88"/>
        <end position="107"/>
    </location>
</feature>
<keyword evidence="4" id="KW-1185">Reference proteome</keyword>
<keyword evidence="2" id="KW-0472">Membrane</keyword>
<feature type="compositionally biased region" description="Low complexity" evidence="1">
    <location>
        <begin position="141"/>
        <end position="157"/>
    </location>
</feature>